<proteinExistence type="predicted"/>
<evidence type="ECO:0000313" key="2">
    <source>
        <dbReference type="Proteomes" id="UP001328107"/>
    </source>
</evidence>
<accession>A0AAN4ZQ87</accession>
<evidence type="ECO:0000313" key="1">
    <source>
        <dbReference type="EMBL" id="GMR43409.1"/>
    </source>
</evidence>
<reference evidence="2" key="1">
    <citation type="submission" date="2022-10" db="EMBL/GenBank/DDBJ databases">
        <title>Genome assembly of Pristionchus species.</title>
        <authorList>
            <person name="Yoshida K."/>
            <person name="Sommer R.J."/>
        </authorList>
    </citation>
    <scope>NUCLEOTIDE SEQUENCE [LARGE SCALE GENOMIC DNA]</scope>
    <source>
        <strain evidence="2">RS5460</strain>
    </source>
</reference>
<keyword evidence="2" id="KW-1185">Reference proteome</keyword>
<protein>
    <submittedName>
        <fullName evidence="1">Uncharacterized protein</fullName>
    </submittedName>
</protein>
<comment type="caution">
    <text evidence="1">The sequence shown here is derived from an EMBL/GenBank/DDBJ whole genome shotgun (WGS) entry which is preliminary data.</text>
</comment>
<feature type="non-terminal residue" evidence="1">
    <location>
        <position position="1"/>
    </location>
</feature>
<sequence length="86" mass="9096">DGQPDQEVPPQTTLSCQPGCTLSAYYKDGENCGDKNTCPTVLDNLSLGCNENFGLEVNFGAKSASNWKGVSSVTCVNHRYIAAPAP</sequence>
<name>A0AAN4ZQ87_9BILA</name>
<feature type="non-terminal residue" evidence="1">
    <location>
        <position position="86"/>
    </location>
</feature>
<organism evidence="1 2">
    <name type="scientific">Pristionchus mayeri</name>
    <dbReference type="NCBI Taxonomy" id="1317129"/>
    <lineage>
        <taxon>Eukaryota</taxon>
        <taxon>Metazoa</taxon>
        <taxon>Ecdysozoa</taxon>
        <taxon>Nematoda</taxon>
        <taxon>Chromadorea</taxon>
        <taxon>Rhabditida</taxon>
        <taxon>Rhabditina</taxon>
        <taxon>Diplogasteromorpha</taxon>
        <taxon>Diplogasteroidea</taxon>
        <taxon>Neodiplogasteridae</taxon>
        <taxon>Pristionchus</taxon>
    </lineage>
</organism>
<gene>
    <name evidence="1" type="ORF">PMAYCL1PPCAC_13604</name>
</gene>
<dbReference type="Proteomes" id="UP001328107">
    <property type="component" value="Unassembled WGS sequence"/>
</dbReference>
<dbReference type="EMBL" id="BTRK01000003">
    <property type="protein sequence ID" value="GMR43409.1"/>
    <property type="molecule type" value="Genomic_DNA"/>
</dbReference>
<dbReference type="AlphaFoldDB" id="A0AAN4ZQ87"/>